<evidence type="ECO:0000256" key="1">
    <source>
        <dbReference type="ARBA" id="ARBA00023002"/>
    </source>
</evidence>
<evidence type="ECO:0000259" key="2">
    <source>
        <dbReference type="SMART" id="SM00829"/>
    </source>
</evidence>
<dbReference type="InterPro" id="IPR013149">
    <property type="entry name" value="ADH-like_C"/>
</dbReference>
<dbReference type="Pfam" id="PF00107">
    <property type="entry name" value="ADH_zinc_N"/>
    <property type="match status" value="1"/>
</dbReference>
<dbReference type="Proteomes" id="UP000800041">
    <property type="component" value="Unassembled WGS sequence"/>
</dbReference>
<dbReference type="SUPFAM" id="SSF50129">
    <property type="entry name" value="GroES-like"/>
    <property type="match status" value="1"/>
</dbReference>
<dbReference type="SMART" id="SM00829">
    <property type="entry name" value="PKS_ER"/>
    <property type="match status" value="1"/>
</dbReference>
<dbReference type="InterPro" id="IPR011032">
    <property type="entry name" value="GroES-like_sf"/>
</dbReference>
<dbReference type="InterPro" id="IPR036291">
    <property type="entry name" value="NAD(P)-bd_dom_sf"/>
</dbReference>
<name>A0A6G1GWI7_9PEZI</name>
<keyword evidence="1" id="KW-0560">Oxidoreductase</keyword>
<dbReference type="InterPro" id="IPR020843">
    <property type="entry name" value="ER"/>
</dbReference>
<reference evidence="3" key="1">
    <citation type="journal article" date="2020" name="Stud. Mycol.">
        <title>101 Dothideomycetes genomes: a test case for predicting lifestyles and emergence of pathogens.</title>
        <authorList>
            <person name="Haridas S."/>
            <person name="Albert R."/>
            <person name="Binder M."/>
            <person name="Bloem J."/>
            <person name="Labutti K."/>
            <person name="Salamov A."/>
            <person name="Andreopoulos B."/>
            <person name="Baker S."/>
            <person name="Barry K."/>
            <person name="Bills G."/>
            <person name="Bluhm B."/>
            <person name="Cannon C."/>
            <person name="Castanera R."/>
            <person name="Culley D."/>
            <person name="Daum C."/>
            <person name="Ezra D."/>
            <person name="Gonzalez J."/>
            <person name="Henrissat B."/>
            <person name="Kuo A."/>
            <person name="Liang C."/>
            <person name="Lipzen A."/>
            <person name="Lutzoni F."/>
            <person name="Magnuson J."/>
            <person name="Mondo S."/>
            <person name="Nolan M."/>
            <person name="Ohm R."/>
            <person name="Pangilinan J."/>
            <person name="Park H.-J."/>
            <person name="Ramirez L."/>
            <person name="Alfaro M."/>
            <person name="Sun H."/>
            <person name="Tritt A."/>
            <person name="Yoshinaga Y."/>
            <person name="Zwiers L.-H."/>
            <person name="Turgeon B."/>
            <person name="Goodwin S."/>
            <person name="Spatafora J."/>
            <person name="Crous P."/>
            <person name="Grigoriev I."/>
        </authorList>
    </citation>
    <scope>NUCLEOTIDE SEQUENCE</scope>
    <source>
        <strain evidence="3">CBS 113979</strain>
    </source>
</reference>
<dbReference type="Pfam" id="PF16884">
    <property type="entry name" value="ADH_N_2"/>
    <property type="match status" value="1"/>
</dbReference>
<evidence type="ECO:0000313" key="3">
    <source>
        <dbReference type="EMBL" id="KAF1985119.1"/>
    </source>
</evidence>
<dbReference type="OrthoDB" id="809632at2759"/>
<dbReference type="InterPro" id="IPR045010">
    <property type="entry name" value="MDR_fam"/>
</dbReference>
<dbReference type="FunFam" id="3.40.50.720:FF:000121">
    <property type="entry name" value="Prostaglandin reductase 2"/>
    <property type="match status" value="1"/>
</dbReference>
<dbReference type="EMBL" id="ML977164">
    <property type="protein sequence ID" value="KAF1985119.1"/>
    <property type="molecule type" value="Genomic_DNA"/>
</dbReference>
<dbReference type="CDD" id="cd05288">
    <property type="entry name" value="PGDH"/>
    <property type="match status" value="1"/>
</dbReference>
<dbReference type="PANTHER" id="PTHR43205:SF19">
    <property type="entry name" value="ENOYL REDUCTASE (ER) DOMAIN-CONTAINING PROTEIN"/>
    <property type="match status" value="1"/>
</dbReference>
<dbReference type="Gene3D" id="3.90.180.10">
    <property type="entry name" value="Medium-chain alcohol dehydrogenases, catalytic domain"/>
    <property type="match status" value="1"/>
</dbReference>
<proteinExistence type="predicted"/>
<dbReference type="SUPFAM" id="SSF51735">
    <property type="entry name" value="NAD(P)-binding Rossmann-fold domains"/>
    <property type="match status" value="1"/>
</dbReference>
<protein>
    <submittedName>
        <fullName evidence="3">NAD(P)-binding protein</fullName>
    </submittedName>
</protein>
<organism evidence="3 4">
    <name type="scientific">Aulographum hederae CBS 113979</name>
    <dbReference type="NCBI Taxonomy" id="1176131"/>
    <lineage>
        <taxon>Eukaryota</taxon>
        <taxon>Fungi</taxon>
        <taxon>Dikarya</taxon>
        <taxon>Ascomycota</taxon>
        <taxon>Pezizomycotina</taxon>
        <taxon>Dothideomycetes</taxon>
        <taxon>Pleosporomycetidae</taxon>
        <taxon>Aulographales</taxon>
        <taxon>Aulographaceae</taxon>
    </lineage>
</organism>
<gene>
    <name evidence="3" type="ORF">K402DRAFT_413541</name>
</gene>
<evidence type="ECO:0000313" key="4">
    <source>
        <dbReference type="Proteomes" id="UP000800041"/>
    </source>
</evidence>
<dbReference type="PANTHER" id="PTHR43205">
    <property type="entry name" value="PROSTAGLANDIN REDUCTASE"/>
    <property type="match status" value="1"/>
</dbReference>
<feature type="domain" description="Enoyl reductase (ER)" evidence="2">
    <location>
        <begin position="24"/>
        <end position="350"/>
    </location>
</feature>
<dbReference type="AlphaFoldDB" id="A0A6G1GWI7"/>
<keyword evidence="4" id="KW-1185">Reference proteome</keyword>
<dbReference type="Gene3D" id="3.40.50.720">
    <property type="entry name" value="NAD(P)-binding Rossmann-like Domain"/>
    <property type="match status" value="1"/>
</dbReference>
<dbReference type="InterPro" id="IPR041694">
    <property type="entry name" value="ADH_N_2"/>
</dbReference>
<sequence length="353" mass="37818">MSPPTTTRQWILANKPTDLPVFSGPNATFKLETKDLPPLKDGQVLIQAIHLSNDPAQRGWIDKHVDPARLYVPPVQVGDIMRASAVCKVVASKAPKLKEGDLIQGFTGWAEFAVVDADTLNPIPGTDKISPTHALGALGLTGLTAWYGMVHVVGTKKEDAVVISGAAGATGQIAVQIAKNVIGCRKVIGIAGGTDKCKFVESIGADVCLDYKSGSFQDDVSKAVKEAGGAEVYFDNVGGQILDQMLSLLNRHGRVAACGAISDYNSSEKNAIRNYFEVISNRLEIKGFIIFDMYTRGLADEGLKALTDAAISGKIKLGEKSETIVKVPFEKVPETWMMLFEGGNWGKLVTTLE</sequence>
<accession>A0A6G1GWI7</accession>
<dbReference type="GO" id="GO:0016628">
    <property type="term" value="F:oxidoreductase activity, acting on the CH-CH group of donors, NAD or NADP as acceptor"/>
    <property type="evidence" value="ECO:0007669"/>
    <property type="project" value="InterPro"/>
</dbReference>